<dbReference type="Proteomes" id="UP000245507">
    <property type="component" value="Unassembled WGS sequence"/>
</dbReference>
<evidence type="ECO:0000313" key="3">
    <source>
        <dbReference type="Proteomes" id="UP000245507"/>
    </source>
</evidence>
<keyword evidence="1" id="KW-0472">Membrane</keyword>
<dbReference type="EMBL" id="QGDD01000011">
    <property type="protein sequence ID" value="PWN01130.1"/>
    <property type="molecule type" value="Genomic_DNA"/>
</dbReference>
<sequence length="60" mass="6648">MRDEVTIYFALMLGFSIGMTAWRLAAARVKVRTQVDVVLGACLVVSAYFFMMTAPASWLA</sequence>
<evidence type="ECO:0000256" key="1">
    <source>
        <dbReference type="SAM" id="Phobius"/>
    </source>
</evidence>
<gene>
    <name evidence="2" type="ORF">DJ010_19970</name>
</gene>
<keyword evidence="3" id="KW-1185">Reference proteome</keyword>
<organism evidence="2 3">
    <name type="scientific">Nocardioides silvaticus</name>
    <dbReference type="NCBI Taxonomy" id="2201891"/>
    <lineage>
        <taxon>Bacteria</taxon>
        <taxon>Bacillati</taxon>
        <taxon>Actinomycetota</taxon>
        <taxon>Actinomycetes</taxon>
        <taxon>Propionibacteriales</taxon>
        <taxon>Nocardioidaceae</taxon>
        <taxon>Nocardioides</taxon>
    </lineage>
</organism>
<reference evidence="2 3" key="1">
    <citation type="submission" date="2018-05" db="EMBL/GenBank/DDBJ databases">
        <title>Nocardioides silvaticus genome.</title>
        <authorList>
            <person name="Li C."/>
            <person name="Wang G."/>
        </authorList>
    </citation>
    <scope>NUCLEOTIDE SEQUENCE [LARGE SCALE GENOMIC DNA]</scope>
    <source>
        <strain evidence="2 3">CCTCC AB 2018079</strain>
    </source>
</reference>
<protein>
    <submittedName>
        <fullName evidence="2">Uncharacterized protein</fullName>
    </submittedName>
</protein>
<dbReference type="AlphaFoldDB" id="A0A316T9T6"/>
<accession>A0A316T9T6</accession>
<feature type="transmembrane region" description="Helical" evidence="1">
    <location>
        <begin position="6"/>
        <end position="25"/>
    </location>
</feature>
<keyword evidence="1" id="KW-0812">Transmembrane</keyword>
<feature type="transmembrane region" description="Helical" evidence="1">
    <location>
        <begin position="37"/>
        <end position="58"/>
    </location>
</feature>
<proteinExistence type="predicted"/>
<evidence type="ECO:0000313" key="2">
    <source>
        <dbReference type="EMBL" id="PWN01130.1"/>
    </source>
</evidence>
<comment type="caution">
    <text evidence="2">The sequence shown here is derived from an EMBL/GenBank/DDBJ whole genome shotgun (WGS) entry which is preliminary data.</text>
</comment>
<keyword evidence="1" id="KW-1133">Transmembrane helix</keyword>
<name>A0A316T9T6_9ACTN</name>